<evidence type="ECO:0000256" key="1">
    <source>
        <dbReference type="ARBA" id="ARBA00022837"/>
    </source>
</evidence>
<dbReference type="Gene3D" id="1.10.238.10">
    <property type="entry name" value="EF-hand"/>
    <property type="match status" value="1"/>
</dbReference>
<gene>
    <name evidence="2" type="ORF">LSAA_6718</name>
</gene>
<dbReference type="EMBL" id="HG994581">
    <property type="protein sequence ID" value="CAF2867122.1"/>
    <property type="molecule type" value="Genomic_DNA"/>
</dbReference>
<name>A0A7R8CMQ0_LEPSM</name>
<sequence length="222" mass="25414">MRVRDRGFIIWIDLKFVKDGKIKIGDEILRVREAFDALDTSRNGIISGDDLKMAFRVHTHRDLSQEDLEQIISIIGGKNAKKMTSECYLRKDATETFSPKASSFFQNFVSPVSKFFHRVLSRSPSCSFPQVKYRRRQGGSQYFRSRRGSSIRDVYLGGAIDASGDDWKNTLAIPLKNGLTFFAPKSYVSQKRRTPIDFSSIDSSRVIFFFIPGRCKYLAEIL</sequence>
<evidence type="ECO:0000313" key="3">
    <source>
        <dbReference type="Proteomes" id="UP000675881"/>
    </source>
</evidence>
<dbReference type="GO" id="GO:0005886">
    <property type="term" value="C:plasma membrane"/>
    <property type="evidence" value="ECO:0007669"/>
    <property type="project" value="TreeGrafter"/>
</dbReference>
<proteinExistence type="predicted"/>
<dbReference type="Proteomes" id="UP000675881">
    <property type="component" value="Chromosome 2"/>
</dbReference>
<dbReference type="AlphaFoldDB" id="A0A7R8CMQ0"/>
<accession>A0A7R8CMQ0</accession>
<dbReference type="PANTHER" id="PTHR36300">
    <property type="entry name" value="RAW, ISOFORM A"/>
    <property type="match status" value="1"/>
</dbReference>
<evidence type="ECO:0000313" key="2">
    <source>
        <dbReference type="EMBL" id="CAF2867122.1"/>
    </source>
</evidence>
<reference evidence="2" key="1">
    <citation type="submission" date="2021-02" db="EMBL/GenBank/DDBJ databases">
        <authorList>
            <person name="Bekaert M."/>
        </authorList>
    </citation>
    <scope>NUCLEOTIDE SEQUENCE</scope>
    <source>
        <strain evidence="2">IoA-00</strain>
    </source>
</reference>
<dbReference type="PANTHER" id="PTHR36300:SF1">
    <property type="entry name" value="RAW, ISOFORM A"/>
    <property type="match status" value="1"/>
</dbReference>
<dbReference type="InterPro" id="IPR018247">
    <property type="entry name" value="EF_Hand_1_Ca_BS"/>
</dbReference>
<dbReference type="SUPFAM" id="SSF47473">
    <property type="entry name" value="EF-hand"/>
    <property type="match status" value="1"/>
</dbReference>
<dbReference type="GO" id="GO:0005509">
    <property type="term" value="F:calcium ion binding"/>
    <property type="evidence" value="ECO:0007669"/>
    <property type="project" value="InterPro"/>
</dbReference>
<dbReference type="OrthoDB" id="6493944at2759"/>
<dbReference type="InterPro" id="IPR011992">
    <property type="entry name" value="EF-hand-dom_pair"/>
</dbReference>
<protein>
    <submittedName>
        <fullName evidence="2">(salmon louse) hypothetical protein</fullName>
    </submittedName>
</protein>
<dbReference type="PROSITE" id="PS50222">
    <property type="entry name" value="EF_HAND_2"/>
    <property type="match status" value="1"/>
</dbReference>
<keyword evidence="1" id="KW-0106">Calcium</keyword>
<dbReference type="Pfam" id="PF13405">
    <property type="entry name" value="EF-hand_6"/>
    <property type="match status" value="1"/>
</dbReference>
<organism evidence="2 3">
    <name type="scientific">Lepeophtheirus salmonis</name>
    <name type="common">Salmon louse</name>
    <name type="synonym">Caligus salmonis</name>
    <dbReference type="NCBI Taxonomy" id="72036"/>
    <lineage>
        <taxon>Eukaryota</taxon>
        <taxon>Metazoa</taxon>
        <taxon>Ecdysozoa</taxon>
        <taxon>Arthropoda</taxon>
        <taxon>Crustacea</taxon>
        <taxon>Multicrustacea</taxon>
        <taxon>Hexanauplia</taxon>
        <taxon>Copepoda</taxon>
        <taxon>Siphonostomatoida</taxon>
        <taxon>Caligidae</taxon>
        <taxon>Lepeophtheirus</taxon>
    </lineage>
</organism>
<keyword evidence="3" id="KW-1185">Reference proteome</keyword>
<dbReference type="InterPro" id="IPR002048">
    <property type="entry name" value="EF_hand_dom"/>
</dbReference>
<dbReference type="PROSITE" id="PS00018">
    <property type="entry name" value="EF_HAND_1"/>
    <property type="match status" value="1"/>
</dbReference>